<evidence type="ECO:0008006" key="5">
    <source>
        <dbReference type="Google" id="ProtNLM"/>
    </source>
</evidence>
<protein>
    <recommendedName>
        <fullName evidence="5">Pentacotripeptide-repeat region of PRORP domain-containing protein</fullName>
    </recommendedName>
</protein>
<evidence type="ECO:0000256" key="1">
    <source>
        <dbReference type="ARBA" id="ARBA00004173"/>
    </source>
</evidence>
<dbReference type="InterPro" id="IPR011990">
    <property type="entry name" value="TPR-like_helical_dom_sf"/>
</dbReference>
<evidence type="ECO:0000256" key="2">
    <source>
        <dbReference type="PROSITE-ProRule" id="PRU00708"/>
    </source>
</evidence>
<dbReference type="Gene3D" id="1.25.40.10">
    <property type="entry name" value="Tetratricopeptide repeat domain"/>
    <property type="match status" value="1"/>
</dbReference>
<reference evidence="4" key="1">
    <citation type="submission" date="2016-02" db="EMBL/GenBank/DDBJ databases">
        <title>Comparative genomics of biotechnologically important yeasts.</title>
        <authorList>
            <consortium name="DOE Joint Genome Institute"/>
            <person name="Riley R."/>
            <person name="Haridas S."/>
            <person name="Wolfe K.H."/>
            <person name="Lopes M.R."/>
            <person name="Hittinger C.T."/>
            <person name="Goker M."/>
            <person name="Salamov A."/>
            <person name="Wisecaver J."/>
            <person name="Long T.M."/>
            <person name="Aerts A.L."/>
            <person name="Barry K."/>
            <person name="Choi C."/>
            <person name="Clum A."/>
            <person name="Coughlan A.Y."/>
            <person name="Deshpande S."/>
            <person name="Douglass A.P."/>
            <person name="Hanson S.J."/>
            <person name="Klenk H.-P."/>
            <person name="Labutti K."/>
            <person name="Lapidus A."/>
            <person name="Lindquist E."/>
            <person name="Lipzen A."/>
            <person name="Meier-Kolthoff J.P."/>
            <person name="Ohm R.A."/>
            <person name="Otillar R.P."/>
            <person name="Pangilinan J."/>
            <person name="Peng Y."/>
            <person name="Rokas A."/>
            <person name="Rosa C.A."/>
            <person name="Scheuner C."/>
            <person name="Sibirny A.A."/>
            <person name="Slot J.C."/>
            <person name="Stielow J.B."/>
            <person name="Sun H."/>
            <person name="Kurtzman C.P."/>
            <person name="Blackwell M."/>
            <person name="Jeffries T.W."/>
            <person name="Grigoriev I.V."/>
        </authorList>
    </citation>
    <scope>NUCLEOTIDE SEQUENCE [LARGE SCALE GENOMIC DNA]</scope>
    <source>
        <strain evidence="4">NRRL Y-17796</strain>
    </source>
</reference>
<proteinExistence type="predicted"/>
<dbReference type="Proteomes" id="UP000095023">
    <property type="component" value="Unassembled WGS sequence"/>
</dbReference>
<dbReference type="GO" id="GO:0005739">
    <property type="term" value="C:mitochondrion"/>
    <property type="evidence" value="ECO:0007669"/>
    <property type="project" value="UniProtKB-SubCell"/>
</dbReference>
<comment type="subcellular location">
    <subcellularLocation>
        <location evidence="1">Mitochondrion</location>
    </subcellularLocation>
</comment>
<dbReference type="OrthoDB" id="1908178at2759"/>
<dbReference type="EMBL" id="KV453843">
    <property type="protein sequence ID" value="ODV89727.1"/>
    <property type="molecule type" value="Genomic_DNA"/>
</dbReference>
<dbReference type="InterPro" id="IPR002885">
    <property type="entry name" value="PPR_rpt"/>
</dbReference>
<keyword evidence="4" id="KW-1185">Reference proteome</keyword>
<dbReference type="AlphaFoldDB" id="A0A1E4TDD3"/>
<organism evidence="3 4">
    <name type="scientific">Tortispora caseinolytica NRRL Y-17796</name>
    <dbReference type="NCBI Taxonomy" id="767744"/>
    <lineage>
        <taxon>Eukaryota</taxon>
        <taxon>Fungi</taxon>
        <taxon>Dikarya</taxon>
        <taxon>Ascomycota</taxon>
        <taxon>Saccharomycotina</taxon>
        <taxon>Trigonopsidomycetes</taxon>
        <taxon>Trigonopsidales</taxon>
        <taxon>Trigonopsidaceae</taxon>
        <taxon>Tortispora</taxon>
    </lineage>
</organism>
<sequence>MFNGNAWLAFYDSTDSKKSEPVDPKVLQWVPELSLKDIYSVIEKRMKDSEDSQGVVGIDTAATKPTKLSGFLFLRKKEQPIRTPMWNRKGRNWPSPDAISKAAYADESRLLAILKWKAKDYSERQKHLESFQMAKDISDVETQNLADSFGLSAWKQYYLFNMAALESVDNKESATSETAKGPRSLFYNFLKSSKLFGLHSPSYQDQRSFVATPYQDPEGYLSQLAKMAYPLPDFTPERGDIWHTMFIISLRTIRTRLRTPREQAWDLETLQRFSHQLFRTSDDDSFRQLFDQYMSLPEPRPLHMKPRMFELFLSRLLGLDVVTPTWAQRILTVYKDMEYARLPLTPIERCSRIYYVAIARGWPVNTEGLEDAIREYNDYTVYVQSKNLHIVTTHDLQGEYRVENSVLPNPAFTGGTPILLGLALNAKNHELANFAASLIVGKHIWDGSALSGHGLGEKEAKTNLDRTSFALLCRHFADIGRPDVLRRLYSALLTQNDVVIDITIVNAYLAGLVRTGQIDEAESVLTNLENRAKEKGLRGGPDLSKALQRQIEYLLKLISAKRAINQMRPASDFAVIPSAERVVPVVPNHQTYLMFIMHYCRTGYYAKTRELVERMESAGVPVSVEVATVIIQGFNKRYGYHTDEWSTERLLTFCEAYKDQTMANLARQDQKKVVCVRKKWNVRHFQEKPYVTAKLAYEWLTALVRRGLQKESEEALGWLSAVYLADHHRPLEEERNIKGIIATMTDTK</sequence>
<gene>
    <name evidence="3" type="ORF">CANCADRAFT_4351</name>
</gene>
<name>A0A1E4TDD3_9ASCO</name>
<evidence type="ECO:0000313" key="4">
    <source>
        <dbReference type="Proteomes" id="UP000095023"/>
    </source>
</evidence>
<dbReference type="PROSITE" id="PS51375">
    <property type="entry name" value="PPR"/>
    <property type="match status" value="1"/>
</dbReference>
<evidence type="ECO:0000313" key="3">
    <source>
        <dbReference type="EMBL" id="ODV89727.1"/>
    </source>
</evidence>
<accession>A0A1E4TDD3</accession>
<feature type="repeat" description="PPR" evidence="2">
    <location>
        <begin position="588"/>
        <end position="622"/>
    </location>
</feature>